<feature type="transmembrane region" description="Helical" evidence="9">
    <location>
        <begin position="89"/>
        <end position="114"/>
    </location>
</feature>
<gene>
    <name evidence="10" type="ORF">ZHD862_LOCUS34147</name>
</gene>
<feature type="transmembrane region" description="Helical" evidence="9">
    <location>
        <begin position="152"/>
        <end position="178"/>
    </location>
</feature>
<evidence type="ECO:0000256" key="8">
    <source>
        <dbReference type="ARBA" id="ARBA00035585"/>
    </source>
</evidence>
<evidence type="ECO:0000256" key="7">
    <source>
        <dbReference type="ARBA" id="ARBA00035120"/>
    </source>
</evidence>
<reference evidence="10" key="1">
    <citation type="submission" date="2021-02" db="EMBL/GenBank/DDBJ databases">
        <authorList>
            <person name="Nowell W R."/>
        </authorList>
    </citation>
    <scope>NUCLEOTIDE SEQUENCE</scope>
</reference>
<feature type="transmembrane region" description="Helical" evidence="9">
    <location>
        <begin position="255"/>
        <end position="278"/>
    </location>
</feature>
<dbReference type="GO" id="GO:1903425">
    <property type="term" value="F:fluoride transmembrane transporter activity"/>
    <property type="evidence" value="ECO:0007669"/>
    <property type="project" value="TreeGrafter"/>
</dbReference>
<protein>
    <submittedName>
        <fullName evidence="10">Uncharacterized protein</fullName>
    </submittedName>
</protein>
<feature type="transmembrane region" description="Helical" evidence="9">
    <location>
        <begin position="34"/>
        <end position="52"/>
    </location>
</feature>
<feature type="transmembrane region" description="Helical" evidence="9">
    <location>
        <begin position="320"/>
        <end position="343"/>
    </location>
</feature>
<feature type="transmembrane region" description="Helical" evidence="9">
    <location>
        <begin position="225"/>
        <end position="243"/>
    </location>
</feature>
<dbReference type="Pfam" id="PF02537">
    <property type="entry name" value="CRCB"/>
    <property type="match status" value="2"/>
</dbReference>
<proteinExistence type="inferred from homology"/>
<evidence type="ECO:0000313" key="11">
    <source>
        <dbReference type="Proteomes" id="UP000663864"/>
    </source>
</evidence>
<comment type="catalytic activity">
    <reaction evidence="8">
        <text>fluoride(in) = fluoride(out)</text>
        <dbReference type="Rhea" id="RHEA:76159"/>
        <dbReference type="ChEBI" id="CHEBI:17051"/>
    </reaction>
    <physiologicalReaction direction="left-to-right" evidence="8">
        <dbReference type="Rhea" id="RHEA:76160"/>
    </physiologicalReaction>
</comment>
<keyword evidence="6 9" id="KW-0472">Membrane</keyword>
<evidence type="ECO:0000256" key="5">
    <source>
        <dbReference type="ARBA" id="ARBA00022989"/>
    </source>
</evidence>
<keyword evidence="4 9" id="KW-0812">Transmembrane</keyword>
<dbReference type="Proteomes" id="UP000663864">
    <property type="component" value="Unassembled WGS sequence"/>
</dbReference>
<comment type="function">
    <text evidence="1">Fluoride channel required for the rapid expulsion of cytoplasmic fluoride.</text>
</comment>
<dbReference type="EMBL" id="CAJNOT010004297">
    <property type="protein sequence ID" value="CAF1425772.1"/>
    <property type="molecule type" value="Genomic_DNA"/>
</dbReference>
<comment type="caution">
    <text evidence="10">The sequence shown here is derived from an EMBL/GenBank/DDBJ whole genome shotgun (WGS) entry which is preliminary data.</text>
</comment>
<name>A0A815MPG4_9BILA</name>
<evidence type="ECO:0000256" key="9">
    <source>
        <dbReference type="SAM" id="Phobius"/>
    </source>
</evidence>
<dbReference type="PANTHER" id="PTHR28259">
    <property type="entry name" value="FLUORIDE EXPORT PROTEIN 1-RELATED"/>
    <property type="match status" value="1"/>
</dbReference>
<feature type="transmembrane region" description="Helical" evidence="9">
    <location>
        <begin position="284"/>
        <end position="308"/>
    </location>
</feature>
<feature type="transmembrane region" description="Helical" evidence="9">
    <location>
        <begin position="58"/>
        <end position="77"/>
    </location>
</feature>
<dbReference type="PANTHER" id="PTHR28259:SF1">
    <property type="entry name" value="FLUORIDE EXPORT PROTEIN 1-RELATED"/>
    <property type="match status" value="1"/>
</dbReference>
<evidence type="ECO:0000256" key="6">
    <source>
        <dbReference type="ARBA" id="ARBA00023136"/>
    </source>
</evidence>
<evidence type="ECO:0000256" key="1">
    <source>
        <dbReference type="ARBA" id="ARBA00002598"/>
    </source>
</evidence>
<keyword evidence="5 9" id="KW-1133">Transmembrane helix</keyword>
<feature type="transmembrane region" description="Helical" evidence="9">
    <location>
        <begin position="198"/>
        <end position="219"/>
    </location>
</feature>
<organism evidence="10 11">
    <name type="scientific">Rotaria sordida</name>
    <dbReference type="NCBI Taxonomy" id="392033"/>
    <lineage>
        <taxon>Eukaryota</taxon>
        <taxon>Metazoa</taxon>
        <taxon>Spiralia</taxon>
        <taxon>Gnathifera</taxon>
        <taxon>Rotifera</taxon>
        <taxon>Eurotatoria</taxon>
        <taxon>Bdelloidea</taxon>
        <taxon>Philodinida</taxon>
        <taxon>Philodinidae</taxon>
        <taxon>Rotaria</taxon>
    </lineage>
</organism>
<dbReference type="InterPro" id="IPR003691">
    <property type="entry name" value="FluC"/>
</dbReference>
<accession>A0A815MPG4</accession>
<evidence type="ECO:0000313" key="10">
    <source>
        <dbReference type="EMBL" id="CAF1425772.1"/>
    </source>
</evidence>
<dbReference type="GO" id="GO:0005886">
    <property type="term" value="C:plasma membrane"/>
    <property type="evidence" value="ECO:0007669"/>
    <property type="project" value="UniProtKB-SubCell"/>
</dbReference>
<evidence type="ECO:0000256" key="3">
    <source>
        <dbReference type="ARBA" id="ARBA00022475"/>
    </source>
</evidence>
<comment type="similarity">
    <text evidence="7">Belongs to the fluoride channel Fluc/FEX (TC 1.A.43) family.</text>
</comment>
<comment type="subcellular location">
    <subcellularLocation>
        <location evidence="2">Cell membrane</location>
        <topology evidence="2">Multi-pass membrane protein</topology>
    </subcellularLocation>
</comment>
<evidence type="ECO:0000256" key="4">
    <source>
        <dbReference type="ARBA" id="ARBA00022692"/>
    </source>
</evidence>
<sequence length="349" mass="38606">MDTEMEVENLENVTVAETEPAVAQQHRLSSIMPIIIFSYTGVLIRLGLAFLGNNQAPLSAAFWPNFVGCFIMGFVVEQKIHIHQHFAQLYIGLTTGLCGSITTFSGVIFAQLYIGLTTGLCGSITTFSGVMYNSCVALFGPSSHLTYPISNYLSVIISVFSASFIGFIIGRHASIFILSLSSKSTKKVQYLNKSVQIWLFPILIFISIPLLVLLAVLLPVSHYTYFIYSIIFAPFGSLTRYILSIVFNINSNFPLGTLLANVIGSYIYLGMVAINQYVNITSPLVKQIIISIIQGYCGCLTTVSTFILELDTIKKRRYIYAYAIITVLFIQIVYIILAAKFSFLCSPQS</sequence>
<keyword evidence="3" id="KW-1003">Cell membrane</keyword>
<dbReference type="AlphaFoldDB" id="A0A815MPG4"/>
<evidence type="ECO:0000256" key="2">
    <source>
        <dbReference type="ARBA" id="ARBA00004651"/>
    </source>
</evidence>